<dbReference type="WBParaSite" id="SBAD_0001115401-mRNA-1">
    <property type="protein sequence ID" value="SBAD_0001115401-mRNA-1"/>
    <property type="gene ID" value="SBAD_0001115401"/>
</dbReference>
<dbReference type="Gene3D" id="1.25.40.10">
    <property type="entry name" value="Tetratricopeptide repeat domain"/>
    <property type="match status" value="1"/>
</dbReference>
<dbReference type="GO" id="GO:0030943">
    <property type="term" value="F:mitochondrion targeting sequence binding"/>
    <property type="evidence" value="ECO:0007669"/>
    <property type="project" value="TreeGrafter"/>
</dbReference>
<name>A0A183J4I0_9BILA</name>
<evidence type="ECO:0000256" key="6">
    <source>
        <dbReference type="ARBA" id="ARBA00022989"/>
    </source>
</evidence>
<accession>A0A183J4I0</accession>
<keyword evidence="6" id="KW-1133">Transmembrane helix</keyword>
<evidence type="ECO:0000256" key="5">
    <source>
        <dbReference type="ARBA" id="ARBA00022803"/>
    </source>
</evidence>
<evidence type="ECO:0000256" key="2">
    <source>
        <dbReference type="ARBA" id="ARBA00022692"/>
    </source>
</evidence>
<keyword evidence="4" id="KW-1000">Mitochondrion outer membrane</keyword>
<dbReference type="GO" id="GO:0005741">
    <property type="term" value="C:mitochondrial outer membrane"/>
    <property type="evidence" value="ECO:0007669"/>
    <property type="project" value="UniProtKB-SubCell"/>
</dbReference>
<evidence type="ECO:0000256" key="7">
    <source>
        <dbReference type="ARBA" id="ARBA00023128"/>
    </source>
</evidence>
<evidence type="ECO:0000256" key="4">
    <source>
        <dbReference type="ARBA" id="ARBA00022787"/>
    </source>
</evidence>
<dbReference type="AlphaFoldDB" id="A0A183J4I0"/>
<keyword evidence="3" id="KW-0677">Repeat</keyword>
<keyword evidence="8" id="KW-0472">Membrane</keyword>
<comment type="similarity">
    <text evidence="9">Belongs to the Tom70 family.</text>
</comment>
<feature type="repeat" description="TPR" evidence="10">
    <location>
        <begin position="21"/>
        <end position="54"/>
    </location>
</feature>
<keyword evidence="12" id="KW-1185">Reference proteome</keyword>
<evidence type="ECO:0000256" key="9">
    <source>
        <dbReference type="ARBA" id="ARBA00038030"/>
    </source>
</evidence>
<dbReference type="SMART" id="SM00028">
    <property type="entry name" value="TPR"/>
    <property type="match status" value="3"/>
</dbReference>
<dbReference type="PROSITE" id="PS50005">
    <property type="entry name" value="TPR"/>
    <property type="match status" value="1"/>
</dbReference>
<dbReference type="EMBL" id="UZAM01014553">
    <property type="protein sequence ID" value="VDP34544.1"/>
    <property type="molecule type" value="Genomic_DNA"/>
</dbReference>
<evidence type="ECO:0000256" key="3">
    <source>
        <dbReference type="ARBA" id="ARBA00022737"/>
    </source>
</evidence>
<dbReference type="PANTHER" id="PTHR46208">
    <property type="entry name" value="MITOCHONDRIAL IMPORT RECEPTOR SUBUNIT TOM70"/>
    <property type="match status" value="1"/>
</dbReference>
<dbReference type="GO" id="GO:0045039">
    <property type="term" value="P:protein insertion into mitochondrial inner membrane"/>
    <property type="evidence" value="ECO:0007669"/>
    <property type="project" value="TreeGrafter"/>
</dbReference>
<evidence type="ECO:0000313" key="11">
    <source>
        <dbReference type="EMBL" id="VDP34544.1"/>
    </source>
</evidence>
<reference evidence="13" key="1">
    <citation type="submission" date="2016-06" db="UniProtKB">
        <authorList>
            <consortium name="WormBaseParasite"/>
        </authorList>
    </citation>
    <scope>IDENTIFICATION</scope>
</reference>
<comment type="subcellular location">
    <subcellularLocation>
        <location evidence="1">Mitochondrion outer membrane</location>
        <topology evidence="1">Single-pass membrane protein</topology>
    </subcellularLocation>
</comment>
<dbReference type="InterPro" id="IPR019734">
    <property type="entry name" value="TPR_rpt"/>
</dbReference>
<keyword evidence="5 10" id="KW-0802">TPR repeat</keyword>
<evidence type="ECO:0000256" key="8">
    <source>
        <dbReference type="ARBA" id="ARBA00023136"/>
    </source>
</evidence>
<evidence type="ECO:0000256" key="1">
    <source>
        <dbReference type="ARBA" id="ARBA00004572"/>
    </source>
</evidence>
<evidence type="ECO:0000313" key="13">
    <source>
        <dbReference type="WBParaSite" id="SBAD_0001115401-mRNA-1"/>
    </source>
</evidence>
<dbReference type="GO" id="GO:0008320">
    <property type="term" value="F:protein transmembrane transporter activity"/>
    <property type="evidence" value="ECO:0007669"/>
    <property type="project" value="TreeGrafter"/>
</dbReference>
<dbReference type="GO" id="GO:0030150">
    <property type="term" value="P:protein import into mitochondrial matrix"/>
    <property type="evidence" value="ECO:0007669"/>
    <property type="project" value="TreeGrafter"/>
</dbReference>
<dbReference type="PANTHER" id="PTHR46208:SF1">
    <property type="entry name" value="MITOCHONDRIAL IMPORT RECEPTOR SUBUNIT TOM70"/>
    <property type="match status" value="1"/>
</dbReference>
<dbReference type="SUPFAM" id="SSF48452">
    <property type="entry name" value="TPR-like"/>
    <property type="match status" value="1"/>
</dbReference>
<evidence type="ECO:0000256" key="10">
    <source>
        <dbReference type="PROSITE-ProRule" id="PRU00339"/>
    </source>
</evidence>
<reference evidence="11 12" key="2">
    <citation type="submission" date="2018-11" db="EMBL/GenBank/DDBJ databases">
        <authorList>
            <consortium name="Pathogen Informatics"/>
        </authorList>
    </citation>
    <scope>NUCLEOTIDE SEQUENCE [LARGE SCALE GENOMIC DNA]</scope>
</reference>
<dbReference type="Proteomes" id="UP000270296">
    <property type="component" value="Unassembled WGS sequence"/>
</dbReference>
<proteinExistence type="inferred from homology"/>
<evidence type="ECO:0000313" key="12">
    <source>
        <dbReference type="Proteomes" id="UP000270296"/>
    </source>
</evidence>
<gene>
    <name evidence="11" type="ORF">SBAD_LOCUS10778</name>
</gene>
<dbReference type="InterPro" id="IPR011990">
    <property type="entry name" value="TPR-like_helical_dom_sf"/>
</dbReference>
<protein>
    <submittedName>
        <fullName evidence="13">TPR_REGION domain-containing protein</fullName>
    </submittedName>
</protein>
<keyword evidence="2" id="KW-0812">Transmembrane</keyword>
<dbReference type="OrthoDB" id="245563at2759"/>
<organism evidence="13">
    <name type="scientific">Soboliphyme baturini</name>
    <dbReference type="NCBI Taxonomy" id="241478"/>
    <lineage>
        <taxon>Eukaryota</taxon>
        <taxon>Metazoa</taxon>
        <taxon>Ecdysozoa</taxon>
        <taxon>Nematoda</taxon>
        <taxon>Enoplea</taxon>
        <taxon>Dorylaimia</taxon>
        <taxon>Dioctophymatida</taxon>
        <taxon>Dioctophymatoidea</taxon>
        <taxon>Soboliphymatidae</taxon>
        <taxon>Soboliphyme</taxon>
    </lineage>
</organism>
<sequence>MFQKNEIVGETPTDHLSSLSSAAIKEMGNNSFMKGDYAEALKFFTAAIENCPPDRSMDLATFYQNRAATFERLGDLQNVLDDCSSAVALNKRYVKALLRRGKANRALGRLEDALYDFSCAFALQEYRDMTTFRMTDQLMNDYAAAKAKELMSTRRLEELPLSNSFVESYLGTYAEDPIKTSFDAVKLRVQQEPKLESW</sequence>
<keyword evidence="7" id="KW-0496">Mitochondrion</keyword>